<evidence type="ECO:0000313" key="4">
    <source>
        <dbReference type="EMBL" id="PNP43580.1"/>
    </source>
</evidence>
<dbReference type="PANTHER" id="PTHR33442:SF1">
    <property type="entry name" value="TRANS-3-HYDROXY-L-PROLINE DEHYDRATASE"/>
    <property type="match status" value="1"/>
</dbReference>
<dbReference type="Gene3D" id="3.10.310.10">
    <property type="entry name" value="Diaminopimelate Epimerase, Chain A, domain 1"/>
    <property type="match status" value="2"/>
</dbReference>
<organism evidence="4 5">
    <name type="scientific">Trichoderma gamsii</name>
    <dbReference type="NCBI Taxonomy" id="398673"/>
    <lineage>
        <taxon>Eukaryota</taxon>
        <taxon>Fungi</taxon>
        <taxon>Dikarya</taxon>
        <taxon>Ascomycota</taxon>
        <taxon>Pezizomycotina</taxon>
        <taxon>Sordariomycetes</taxon>
        <taxon>Hypocreomycetidae</taxon>
        <taxon>Hypocreales</taxon>
        <taxon>Hypocreaceae</taxon>
        <taxon>Trichoderma</taxon>
    </lineage>
</organism>
<comment type="catalytic activity">
    <reaction evidence="1">
        <text>trans-3-hydroxy-L-proline = 1-pyrroline-2-carboxylate + H2O</text>
        <dbReference type="Rhea" id="RHEA:10320"/>
        <dbReference type="ChEBI" id="CHEBI:15377"/>
        <dbReference type="ChEBI" id="CHEBI:39785"/>
        <dbReference type="ChEBI" id="CHEBI:57938"/>
        <dbReference type="EC" id="4.2.1.77"/>
    </reaction>
</comment>
<dbReference type="PANTHER" id="PTHR33442">
    <property type="entry name" value="TRANS-3-HYDROXY-L-PROLINE DEHYDRATASE"/>
    <property type="match status" value="1"/>
</dbReference>
<name>A0A2K0TDI2_9HYPO</name>
<reference evidence="4 5" key="1">
    <citation type="submission" date="2017-02" db="EMBL/GenBank/DDBJ databases">
        <title>Genomes of Trichoderma spp. with biocontrol activity.</title>
        <authorList>
            <person name="Gardiner D."/>
            <person name="Kazan K."/>
            <person name="Vos C."/>
            <person name="Harvey P."/>
        </authorList>
    </citation>
    <scope>NUCLEOTIDE SEQUENCE [LARGE SCALE GENOMIC DNA]</scope>
    <source>
        <strain evidence="4 5">A5MH</strain>
    </source>
</reference>
<dbReference type="OrthoDB" id="6409228at2759"/>
<dbReference type="Proteomes" id="UP000236546">
    <property type="component" value="Unassembled WGS sequence"/>
</dbReference>
<dbReference type="GO" id="GO:0050346">
    <property type="term" value="F:trans-L-3-hydroxyproline dehydratase activity"/>
    <property type="evidence" value="ECO:0007669"/>
    <property type="project" value="UniProtKB-EC"/>
</dbReference>
<dbReference type="EMBL" id="MTYH01000037">
    <property type="protein sequence ID" value="PNP43580.1"/>
    <property type="molecule type" value="Genomic_DNA"/>
</dbReference>
<comment type="caution">
    <text evidence="4">The sequence shown here is derived from an EMBL/GenBank/DDBJ whole genome shotgun (WGS) entry which is preliminary data.</text>
</comment>
<evidence type="ECO:0000256" key="1">
    <source>
        <dbReference type="ARBA" id="ARBA00001148"/>
    </source>
</evidence>
<dbReference type="SFLD" id="SFLDS00028">
    <property type="entry name" value="Proline_Racemase"/>
    <property type="match status" value="1"/>
</dbReference>
<evidence type="ECO:0000313" key="5">
    <source>
        <dbReference type="Proteomes" id="UP000236546"/>
    </source>
</evidence>
<dbReference type="Pfam" id="PF05544">
    <property type="entry name" value="Pro_racemase"/>
    <property type="match status" value="1"/>
</dbReference>
<dbReference type="SUPFAM" id="SSF54506">
    <property type="entry name" value="Diaminopimelate epimerase-like"/>
    <property type="match status" value="1"/>
</dbReference>
<comment type="similarity">
    <text evidence="2">Belongs to the proline racemase family.</text>
</comment>
<evidence type="ECO:0000256" key="2">
    <source>
        <dbReference type="ARBA" id="ARBA00007529"/>
    </source>
</evidence>
<proteinExistence type="inferred from homology"/>
<evidence type="ECO:0000256" key="3">
    <source>
        <dbReference type="ARBA" id="ARBA00013105"/>
    </source>
</evidence>
<gene>
    <name evidence="4" type="ORF">TGAMA5MH_04552</name>
</gene>
<dbReference type="AlphaFoldDB" id="A0A2K0TDI2"/>
<dbReference type="InterPro" id="IPR008794">
    <property type="entry name" value="Pro_racemase_fam"/>
</dbReference>
<sequence length="350" mass="37951">MDNTATTASYWIETEDWHTAGEPFRIVDKLPAGHLPSSSTVAQRRLEVTTASDHPLDELRRLLCHEPRGHADMYGGFITPPDDAGAHFGVLFWHKDGFSTACGHGTIALGYWAVAHGFVNVIKPDGTLDVVIDVPSGRVVARMGIKNGKPVHADFINVTSYQLVKSLPLTVPSCGLDIHVDLSFGGAVYATLDVAQLGIEVEPKNADRFIQLGREIKALLGTRAHYGPYDCYGVIFFSEEDGQDDRDVVQQRSVTVFADGQVDRSPCGSGTCARLAILFAQGKLKPGSSKLLHSSIIGSKFEADILSAAQSPVDGFPACIPRVRGQASLVGRMKFFIDPDDEIYPGFLLR</sequence>
<dbReference type="PIRSF" id="PIRSF029792">
    <property type="entry name" value="Pro_racemase"/>
    <property type="match status" value="1"/>
</dbReference>
<dbReference type="EC" id="4.2.1.77" evidence="3"/>
<protein>
    <recommendedName>
        <fullName evidence="3">trans-L-3-hydroxyproline dehydratase</fullName>
        <ecNumber evidence="3">4.2.1.77</ecNumber>
    </recommendedName>
</protein>
<accession>A0A2K0TDI2</accession>